<dbReference type="Pfam" id="PF00903">
    <property type="entry name" value="Glyoxalase"/>
    <property type="match status" value="1"/>
</dbReference>
<dbReference type="Proteomes" id="UP000733379">
    <property type="component" value="Unassembled WGS sequence"/>
</dbReference>
<dbReference type="PROSITE" id="PS51819">
    <property type="entry name" value="VOC"/>
    <property type="match status" value="1"/>
</dbReference>
<protein>
    <submittedName>
        <fullName evidence="2">VOC family protein</fullName>
    </submittedName>
</protein>
<reference evidence="2 3" key="1">
    <citation type="submission" date="2021-06" db="EMBL/GenBank/DDBJ databases">
        <title>Actinomycetes sequencing.</title>
        <authorList>
            <person name="Shan Q."/>
        </authorList>
    </citation>
    <scope>NUCLEOTIDE SEQUENCE [LARGE SCALE GENOMIC DNA]</scope>
    <source>
        <strain evidence="2 3">NEAU-G5</strain>
    </source>
</reference>
<evidence type="ECO:0000313" key="2">
    <source>
        <dbReference type="EMBL" id="MBU3067503.1"/>
    </source>
</evidence>
<evidence type="ECO:0000313" key="3">
    <source>
        <dbReference type="Proteomes" id="UP000733379"/>
    </source>
</evidence>
<dbReference type="InterPro" id="IPR037523">
    <property type="entry name" value="VOC_core"/>
</dbReference>
<sequence length="108" mass="11648">MVVNDQLAAVGFLRTVFGAVGDVEPNRPTEVRIGDSLVMVSGSGEREVFPAFLYIYVDDLAATYQRALTAGAVSVEAPLDTPYGDRRAMVRDSFGNVYQIASRGETTV</sequence>
<proteinExistence type="predicted"/>
<dbReference type="PANTHER" id="PTHR34109">
    <property type="entry name" value="BNAUNNG04460D PROTEIN-RELATED"/>
    <property type="match status" value="1"/>
</dbReference>
<dbReference type="EMBL" id="JAHKNI010000022">
    <property type="protein sequence ID" value="MBU3067503.1"/>
    <property type="molecule type" value="Genomic_DNA"/>
</dbReference>
<feature type="domain" description="VOC" evidence="1">
    <location>
        <begin position="1"/>
        <end position="103"/>
    </location>
</feature>
<comment type="caution">
    <text evidence="2">The sequence shown here is derived from an EMBL/GenBank/DDBJ whole genome shotgun (WGS) entry which is preliminary data.</text>
</comment>
<name>A0ABS6BB42_9NOCA</name>
<gene>
    <name evidence="2" type="ORF">KO481_39030</name>
</gene>
<dbReference type="SUPFAM" id="SSF54593">
    <property type="entry name" value="Glyoxalase/Bleomycin resistance protein/Dihydroxybiphenyl dioxygenase"/>
    <property type="match status" value="1"/>
</dbReference>
<dbReference type="InterPro" id="IPR004360">
    <property type="entry name" value="Glyas_Fos-R_dOase_dom"/>
</dbReference>
<keyword evidence="3" id="KW-1185">Reference proteome</keyword>
<accession>A0ABS6BB42</accession>
<dbReference type="InterPro" id="IPR029068">
    <property type="entry name" value="Glyas_Bleomycin-R_OHBP_Dase"/>
</dbReference>
<organism evidence="2 3">
    <name type="scientific">Nocardia albiluteola</name>
    <dbReference type="NCBI Taxonomy" id="2842303"/>
    <lineage>
        <taxon>Bacteria</taxon>
        <taxon>Bacillati</taxon>
        <taxon>Actinomycetota</taxon>
        <taxon>Actinomycetes</taxon>
        <taxon>Mycobacteriales</taxon>
        <taxon>Nocardiaceae</taxon>
        <taxon>Nocardia</taxon>
    </lineage>
</organism>
<evidence type="ECO:0000259" key="1">
    <source>
        <dbReference type="PROSITE" id="PS51819"/>
    </source>
</evidence>
<dbReference type="Gene3D" id="3.10.180.10">
    <property type="entry name" value="2,3-Dihydroxybiphenyl 1,2-Dioxygenase, domain 1"/>
    <property type="match status" value="1"/>
</dbReference>
<dbReference type="PANTHER" id="PTHR34109:SF1">
    <property type="entry name" value="VOC DOMAIN-CONTAINING PROTEIN"/>
    <property type="match status" value="1"/>
</dbReference>